<evidence type="ECO:0000313" key="5">
    <source>
        <dbReference type="Proteomes" id="UP000319213"/>
    </source>
</evidence>
<name>A0A543ISF6_9ACTN</name>
<keyword evidence="2" id="KW-0560">Oxidoreductase</keyword>
<dbReference type="SUPFAM" id="SSF51735">
    <property type="entry name" value="NAD(P)-binding Rossmann-fold domains"/>
    <property type="match status" value="1"/>
</dbReference>
<dbReference type="Gene3D" id="3.40.50.720">
    <property type="entry name" value="NAD(P)-binding Rossmann-like Domain"/>
    <property type="match status" value="1"/>
</dbReference>
<dbReference type="OrthoDB" id="8959163at2"/>
<organism evidence="4 5">
    <name type="scientific">Thermopolyspora flexuosa</name>
    <dbReference type="NCBI Taxonomy" id="103836"/>
    <lineage>
        <taxon>Bacteria</taxon>
        <taxon>Bacillati</taxon>
        <taxon>Actinomycetota</taxon>
        <taxon>Actinomycetes</taxon>
        <taxon>Streptosporangiales</taxon>
        <taxon>Streptosporangiaceae</taxon>
        <taxon>Thermopolyspora</taxon>
    </lineage>
</organism>
<dbReference type="PANTHER" id="PTHR42760:SF133">
    <property type="entry name" value="3-OXOACYL-[ACYL-CARRIER-PROTEIN] REDUCTASE"/>
    <property type="match status" value="1"/>
</dbReference>
<evidence type="ECO:0000256" key="1">
    <source>
        <dbReference type="ARBA" id="ARBA00006484"/>
    </source>
</evidence>
<evidence type="ECO:0000256" key="2">
    <source>
        <dbReference type="ARBA" id="ARBA00023002"/>
    </source>
</evidence>
<dbReference type="AlphaFoldDB" id="A0A543ISF6"/>
<dbReference type="Proteomes" id="UP000319213">
    <property type="component" value="Unassembled WGS sequence"/>
</dbReference>
<sequence>MATKTLVVGGAGGIGRACADRFRALGGDVVVLDRAFGHDACDPESVRQALRDVDSLTNVIHAAGSVGAGGIEDLTLDEWRRVLDDNLTSAVVVIQAALPLMRDGGSIVLFSSVNGRHGGNRLSGPAYATAKAGLIGLTRHLAKDQAARGIRVNAVAPGPVATPMLARLSEPELDALRAQIPLGRITHPDEIAATVEWLCSPAAASITGAVIDVNGGMWMG</sequence>
<keyword evidence="5" id="KW-1185">Reference proteome</keyword>
<dbReference type="InterPro" id="IPR020904">
    <property type="entry name" value="Sc_DH/Rdtase_CS"/>
</dbReference>
<dbReference type="EMBL" id="VFPQ01000001">
    <property type="protein sequence ID" value="TQM73516.1"/>
    <property type="molecule type" value="Genomic_DNA"/>
</dbReference>
<gene>
    <name evidence="4" type="ORF">FHX40_0159</name>
</gene>
<protein>
    <submittedName>
        <fullName evidence="4">Acetoacetyl-CoA reductase/3-oxoacyl-[acyl-carrier protein] reductase</fullName>
    </submittedName>
</protein>
<dbReference type="GO" id="GO:0016616">
    <property type="term" value="F:oxidoreductase activity, acting on the CH-OH group of donors, NAD or NADP as acceptor"/>
    <property type="evidence" value="ECO:0007669"/>
    <property type="project" value="UniProtKB-ARBA"/>
</dbReference>
<dbReference type="InterPro" id="IPR036291">
    <property type="entry name" value="NAD(P)-bd_dom_sf"/>
</dbReference>
<dbReference type="PANTHER" id="PTHR42760">
    <property type="entry name" value="SHORT-CHAIN DEHYDROGENASES/REDUCTASES FAMILY MEMBER"/>
    <property type="match status" value="1"/>
</dbReference>
<evidence type="ECO:0000259" key="3">
    <source>
        <dbReference type="SMART" id="SM00822"/>
    </source>
</evidence>
<proteinExistence type="inferred from homology"/>
<dbReference type="RefSeq" id="WP_142257817.1">
    <property type="nucleotide sequence ID" value="NZ_BMPV01000004.1"/>
</dbReference>
<dbReference type="InterPro" id="IPR057326">
    <property type="entry name" value="KR_dom"/>
</dbReference>
<accession>A0A543ISF6</accession>
<evidence type="ECO:0000313" key="4">
    <source>
        <dbReference type="EMBL" id="TQM73516.1"/>
    </source>
</evidence>
<dbReference type="SMART" id="SM00822">
    <property type="entry name" value="PKS_KR"/>
    <property type="match status" value="1"/>
</dbReference>
<reference evidence="4 5" key="1">
    <citation type="submission" date="2019-06" db="EMBL/GenBank/DDBJ databases">
        <title>Sequencing the genomes of 1000 actinobacteria strains.</title>
        <authorList>
            <person name="Klenk H.-P."/>
        </authorList>
    </citation>
    <scope>NUCLEOTIDE SEQUENCE [LARGE SCALE GENOMIC DNA]</scope>
    <source>
        <strain evidence="4 5">DSM 43186</strain>
    </source>
</reference>
<feature type="domain" description="Ketoreductase" evidence="3">
    <location>
        <begin position="4"/>
        <end position="158"/>
    </location>
</feature>
<dbReference type="InterPro" id="IPR002347">
    <property type="entry name" value="SDR_fam"/>
</dbReference>
<dbReference type="Pfam" id="PF13561">
    <property type="entry name" value="adh_short_C2"/>
    <property type="match status" value="1"/>
</dbReference>
<dbReference type="CDD" id="cd05233">
    <property type="entry name" value="SDR_c"/>
    <property type="match status" value="1"/>
</dbReference>
<dbReference type="PROSITE" id="PS00061">
    <property type="entry name" value="ADH_SHORT"/>
    <property type="match status" value="1"/>
</dbReference>
<dbReference type="PRINTS" id="PR00081">
    <property type="entry name" value="GDHRDH"/>
</dbReference>
<comment type="similarity">
    <text evidence="1">Belongs to the short-chain dehydrogenases/reductases (SDR) family.</text>
</comment>
<comment type="caution">
    <text evidence="4">The sequence shown here is derived from an EMBL/GenBank/DDBJ whole genome shotgun (WGS) entry which is preliminary data.</text>
</comment>